<reference evidence="2" key="1">
    <citation type="submission" date="2022-04" db="EMBL/GenBank/DDBJ databases">
        <title>Halocatena sp. nov., isolated from a salt lake.</title>
        <authorList>
            <person name="Cui H.-L."/>
        </authorList>
    </citation>
    <scope>NUCLEOTIDE SEQUENCE</scope>
    <source>
        <strain evidence="2">AD-1</strain>
    </source>
</reference>
<proteinExistence type="predicted"/>
<dbReference type="Proteomes" id="UP000831768">
    <property type="component" value="Chromosome"/>
</dbReference>
<keyword evidence="3" id="KW-1185">Reference proteome</keyword>
<accession>A0A8U0A3U5</accession>
<dbReference type="EMBL" id="CP096019">
    <property type="protein sequence ID" value="UPM43479.1"/>
    <property type="molecule type" value="Genomic_DNA"/>
</dbReference>
<organism evidence="2 3">
    <name type="scientific">Halocatena salina</name>
    <dbReference type="NCBI Taxonomy" id="2934340"/>
    <lineage>
        <taxon>Archaea</taxon>
        <taxon>Methanobacteriati</taxon>
        <taxon>Methanobacteriota</taxon>
        <taxon>Stenosarchaea group</taxon>
        <taxon>Halobacteria</taxon>
        <taxon>Halobacteriales</taxon>
        <taxon>Natronomonadaceae</taxon>
        <taxon>Halocatena</taxon>
    </lineage>
</organism>
<name>A0A8U0A3U5_9EURY</name>
<keyword evidence="1" id="KW-0812">Transmembrane</keyword>
<dbReference type="KEGG" id="haad:MW046_03295"/>
<feature type="transmembrane region" description="Helical" evidence="1">
    <location>
        <begin position="12"/>
        <end position="29"/>
    </location>
</feature>
<dbReference type="AlphaFoldDB" id="A0A8U0A3U5"/>
<evidence type="ECO:0000313" key="2">
    <source>
        <dbReference type="EMBL" id="UPM43479.1"/>
    </source>
</evidence>
<sequence>MAHRRDLQKLYTVELFILLGAMAAVIYTIDAGVLSIVEGMVILAVISVAELLVEAHITG</sequence>
<evidence type="ECO:0000313" key="3">
    <source>
        <dbReference type="Proteomes" id="UP000831768"/>
    </source>
</evidence>
<evidence type="ECO:0000256" key="1">
    <source>
        <dbReference type="SAM" id="Phobius"/>
    </source>
</evidence>
<dbReference type="RefSeq" id="WP_247994146.1">
    <property type="nucleotide sequence ID" value="NZ_CP096019.1"/>
</dbReference>
<keyword evidence="1" id="KW-1133">Transmembrane helix</keyword>
<dbReference type="GeneID" id="71927040"/>
<protein>
    <submittedName>
        <fullName evidence="2">Uncharacterized protein</fullName>
    </submittedName>
</protein>
<keyword evidence="1" id="KW-0472">Membrane</keyword>
<gene>
    <name evidence="2" type="ORF">MW046_03295</name>
</gene>